<evidence type="ECO:0000259" key="3">
    <source>
        <dbReference type="PROSITE" id="PS51782"/>
    </source>
</evidence>
<keyword evidence="1" id="KW-0147">Chitin-binding</keyword>
<dbReference type="Gene3D" id="3.10.350.10">
    <property type="entry name" value="LysM domain"/>
    <property type="match status" value="1"/>
</dbReference>
<dbReference type="PANTHER" id="PTHR34997">
    <property type="entry name" value="AM15"/>
    <property type="match status" value="1"/>
</dbReference>
<comment type="caution">
    <text evidence="4">The sequence shown here is derived from an EMBL/GenBank/DDBJ whole genome shotgun (WGS) entry which is preliminary data.</text>
</comment>
<dbReference type="InterPro" id="IPR036779">
    <property type="entry name" value="LysM_dom_sf"/>
</dbReference>
<dbReference type="PANTHER" id="PTHR34997:SF1">
    <property type="entry name" value="PEPTIDOGLYCAN-BINDING LYSIN DOMAIN"/>
    <property type="match status" value="1"/>
</dbReference>
<reference evidence="4" key="1">
    <citation type="submission" date="2022-11" db="EMBL/GenBank/DDBJ databases">
        <authorList>
            <person name="Petersen C."/>
        </authorList>
    </citation>
    <scope>NUCLEOTIDE SEQUENCE</scope>
    <source>
        <strain evidence="4">IBT 20477</strain>
    </source>
</reference>
<dbReference type="InterPro" id="IPR018392">
    <property type="entry name" value="LysM"/>
</dbReference>
<dbReference type="EMBL" id="JAPQKQ010000009">
    <property type="protein sequence ID" value="KAJ5181992.1"/>
    <property type="molecule type" value="Genomic_DNA"/>
</dbReference>
<dbReference type="InterPro" id="IPR052210">
    <property type="entry name" value="LysM1-like"/>
</dbReference>
<organism evidence="4 5">
    <name type="scientific">Penicillium cf. viridicatum</name>
    <dbReference type="NCBI Taxonomy" id="2972119"/>
    <lineage>
        <taxon>Eukaryota</taxon>
        <taxon>Fungi</taxon>
        <taxon>Dikarya</taxon>
        <taxon>Ascomycota</taxon>
        <taxon>Pezizomycotina</taxon>
        <taxon>Eurotiomycetes</taxon>
        <taxon>Eurotiomycetidae</taxon>
        <taxon>Eurotiales</taxon>
        <taxon>Aspergillaceae</taxon>
        <taxon>Penicillium</taxon>
    </lineage>
</organism>
<evidence type="ECO:0000313" key="5">
    <source>
        <dbReference type="Proteomes" id="UP001150942"/>
    </source>
</evidence>
<evidence type="ECO:0000313" key="4">
    <source>
        <dbReference type="EMBL" id="KAJ5181992.1"/>
    </source>
</evidence>
<proteinExistence type="predicted"/>
<protein>
    <recommendedName>
        <fullName evidence="3">LysM domain-containing protein</fullName>
    </recommendedName>
</protein>
<feature type="domain" description="LysM" evidence="3">
    <location>
        <begin position="81"/>
        <end position="130"/>
    </location>
</feature>
<name>A0A9W9IQC6_9EURO</name>
<evidence type="ECO:0000256" key="1">
    <source>
        <dbReference type="ARBA" id="ARBA00022669"/>
    </source>
</evidence>
<keyword evidence="5" id="KW-1185">Reference proteome</keyword>
<sequence>MNASCSECWLGVLETRLNSPLGYDEGMEETFSSLTSSCSVSGYSVTSPTAYALNTTAIATSATSTSTTTSTCTLCVPPQCNTYTWKGTDTCDSVVGPLGNVTILQFLAWNPNINSLCLNSDFFIGYEVCVSPPGGYLNHTSDPDSGSTSNATAADATSTAAVPTNALDGKIDANCINLELGEAYCVKPVGSLTSYAKYTVTGVLPITVTPVTFSSVNTDIPTTTSYPGFVYTEPAQLPTAPYTLLGCYEYANPSNNTVLCRDFATDYEISMDQDQLVEWNPSLSNNVSTCTLTMTYSYCVLEYSNSTGEWE</sequence>
<gene>
    <name evidence="4" type="ORF">N7449_012139</name>
</gene>
<reference evidence="4" key="2">
    <citation type="journal article" date="2023" name="IMA Fungus">
        <title>Comparative genomic study of the Penicillium genus elucidates a diverse pangenome and 15 lateral gene transfer events.</title>
        <authorList>
            <person name="Petersen C."/>
            <person name="Sorensen T."/>
            <person name="Nielsen M.R."/>
            <person name="Sondergaard T.E."/>
            <person name="Sorensen J.L."/>
            <person name="Fitzpatrick D.A."/>
            <person name="Frisvad J.C."/>
            <person name="Nielsen K.L."/>
        </authorList>
    </citation>
    <scope>NUCLEOTIDE SEQUENCE</scope>
    <source>
        <strain evidence="4">IBT 20477</strain>
    </source>
</reference>
<evidence type="ECO:0000256" key="2">
    <source>
        <dbReference type="ARBA" id="ARBA00023026"/>
    </source>
</evidence>
<dbReference type="OrthoDB" id="5985073at2759"/>
<dbReference type="Proteomes" id="UP001150942">
    <property type="component" value="Unassembled WGS sequence"/>
</dbReference>
<dbReference type="GO" id="GO:0008061">
    <property type="term" value="F:chitin binding"/>
    <property type="evidence" value="ECO:0007669"/>
    <property type="project" value="UniProtKB-KW"/>
</dbReference>
<keyword evidence="2" id="KW-0843">Virulence</keyword>
<dbReference type="PROSITE" id="PS51782">
    <property type="entry name" value="LYSM"/>
    <property type="match status" value="1"/>
</dbReference>
<accession>A0A9W9IQC6</accession>
<dbReference type="AlphaFoldDB" id="A0A9W9IQC6"/>